<name>A0A9P4WF13_CURKU</name>
<keyword evidence="4 7" id="KW-0472">Membrane</keyword>
<feature type="region of interest" description="Disordered" evidence="6">
    <location>
        <begin position="366"/>
        <end position="417"/>
    </location>
</feature>
<evidence type="ECO:0000256" key="1">
    <source>
        <dbReference type="ARBA" id="ARBA00004141"/>
    </source>
</evidence>
<dbReference type="PANTHER" id="PTHR33048:SF146">
    <property type="entry name" value="INTEGRAL MEMBRANE PROTEIN"/>
    <property type="match status" value="1"/>
</dbReference>
<accession>A0A9P4WF13</accession>
<evidence type="ECO:0000256" key="2">
    <source>
        <dbReference type="ARBA" id="ARBA00022692"/>
    </source>
</evidence>
<feature type="transmembrane region" description="Helical" evidence="7">
    <location>
        <begin position="129"/>
        <end position="154"/>
    </location>
</feature>
<comment type="caution">
    <text evidence="9">The sequence shown here is derived from an EMBL/GenBank/DDBJ whole genome shotgun (WGS) entry which is preliminary data.</text>
</comment>
<feature type="compositionally biased region" description="Low complexity" evidence="6">
    <location>
        <begin position="366"/>
        <end position="382"/>
    </location>
</feature>
<evidence type="ECO:0000256" key="4">
    <source>
        <dbReference type="ARBA" id="ARBA00023136"/>
    </source>
</evidence>
<keyword evidence="10" id="KW-1185">Reference proteome</keyword>
<organism evidence="9 10">
    <name type="scientific">Curvularia kusanoi</name>
    <name type="common">Cochliobolus kusanoi</name>
    <dbReference type="NCBI Taxonomy" id="90978"/>
    <lineage>
        <taxon>Eukaryota</taxon>
        <taxon>Fungi</taxon>
        <taxon>Dikarya</taxon>
        <taxon>Ascomycota</taxon>
        <taxon>Pezizomycotina</taxon>
        <taxon>Dothideomycetes</taxon>
        <taxon>Pleosporomycetidae</taxon>
        <taxon>Pleosporales</taxon>
        <taxon>Pleosporineae</taxon>
        <taxon>Pleosporaceae</taxon>
        <taxon>Curvularia</taxon>
    </lineage>
</organism>
<feature type="compositionally biased region" description="Polar residues" evidence="6">
    <location>
        <begin position="404"/>
        <end position="417"/>
    </location>
</feature>
<dbReference type="OrthoDB" id="4682787at2759"/>
<reference evidence="9" key="1">
    <citation type="submission" date="2019-04" db="EMBL/GenBank/DDBJ databases">
        <title>Sequencing of skin fungus with MAO and IRED activity.</title>
        <authorList>
            <person name="Marsaioli A.J."/>
            <person name="Bonatto J.M.C."/>
            <person name="Reis Junior O."/>
        </authorList>
    </citation>
    <scope>NUCLEOTIDE SEQUENCE</scope>
    <source>
        <strain evidence="9">30M1</strain>
    </source>
</reference>
<feature type="transmembrane region" description="Helical" evidence="7">
    <location>
        <begin position="49"/>
        <end position="71"/>
    </location>
</feature>
<feature type="transmembrane region" description="Helical" evidence="7">
    <location>
        <begin position="91"/>
        <end position="117"/>
    </location>
</feature>
<feature type="region of interest" description="Disordered" evidence="6">
    <location>
        <begin position="302"/>
        <end position="323"/>
    </location>
</feature>
<dbReference type="Proteomes" id="UP000801428">
    <property type="component" value="Unassembled WGS sequence"/>
</dbReference>
<feature type="transmembrane region" description="Helical" evidence="7">
    <location>
        <begin position="15"/>
        <end position="37"/>
    </location>
</feature>
<dbReference type="EMBL" id="SWKU01000001">
    <property type="protein sequence ID" value="KAF3011257.1"/>
    <property type="molecule type" value="Genomic_DNA"/>
</dbReference>
<dbReference type="Pfam" id="PF20684">
    <property type="entry name" value="Fung_rhodopsin"/>
    <property type="match status" value="1"/>
</dbReference>
<protein>
    <recommendedName>
        <fullName evidence="8">Rhodopsin domain-containing protein</fullName>
    </recommendedName>
</protein>
<feature type="transmembrane region" description="Helical" evidence="7">
    <location>
        <begin position="214"/>
        <end position="234"/>
    </location>
</feature>
<keyword evidence="3 7" id="KW-1133">Transmembrane helix</keyword>
<comment type="similarity">
    <text evidence="5">Belongs to the SAT4 family.</text>
</comment>
<dbReference type="PANTHER" id="PTHR33048">
    <property type="entry name" value="PTH11-LIKE INTEGRAL MEMBRANE PROTEIN (AFU_ORTHOLOGUE AFUA_5G11245)"/>
    <property type="match status" value="1"/>
</dbReference>
<evidence type="ECO:0000313" key="9">
    <source>
        <dbReference type="EMBL" id="KAF3011257.1"/>
    </source>
</evidence>
<evidence type="ECO:0000256" key="3">
    <source>
        <dbReference type="ARBA" id="ARBA00022989"/>
    </source>
</evidence>
<comment type="subcellular location">
    <subcellularLocation>
        <location evidence="1">Membrane</location>
        <topology evidence="1">Multi-pass membrane protein</topology>
    </subcellularLocation>
</comment>
<evidence type="ECO:0000256" key="5">
    <source>
        <dbReference type="ARBA" id="ARBA00038359"/>
    </source>
</evidence>
<sequence length="417" mass="47624">MGADTTMTTDSPDQVWFLVVAILAIAIPGICLILRVYTRLAIMRSLEPADYFLFLAFPLIIAEIAMGYQMVKWGAGVHQWQVTLGQLFEQLYWANVAQIIYCPLSFIVKMAILLQYLRLFAPSRKGHEFMWYGAWATIGATFIIYTFFTFWTMFYCRPRRMIWDKLTPGGKCYDVNDIILSQGAFNMASDVVILLLPTWSLWKLNVPLVRKMWITLMFATGLVACIASAMRIWFTLKITDVISKADVSWYGLFIGIWTTLEVSLVFVVACTLCLPKLIQSKGQKVKKVLSHAATPFSAIPSMVRRKTGPHEDTQRNTSLSGQTIAQSSTWEDIELDDKNPKYFEEREHMHWQEETDYRAAKLSKTFSRTSSSAGSSGYSQRSGSKHSIQRQDGFQLQPLHTPDFSRQQQQWKSAFSP</sequence>
<dbReference type="InterPro" id="IPR052337">
    <property type="entry name" value="SAT4-like"/>
</dbReference>
<dbReference type="AlphaFoldDB" id="A0A9P4WF13"/>
<feature type="domain" description="Rhodopsin" evidence="8">
    <location>
        <begin position="34"/>
        <end position="278"/>
    </location>
</feature>
<keyword evidence="2 7" id="KW-0812">Transmembrane</keyword>
<gene>
    <name evidence="9" type="ORF">E8E13_011665</name>
</gene>
<dbReference type="GO" id="GO:0016020">
    <property type="term" value="C:membrane"/>
    <property type="evidence" value="ECO:0007669"/>
    <property type="project" value="UniProtKB-SubCell"/>
</dbReference>
<proteinExistence type="inferred from homology"/>
<evidence type="ECO:0000256" key="6">
    <source>
        <dbReference type="SAM" id="MobiDB-lite"/>
    </source>
</evidence>
<evidence type="ECO:0000256" key="7">
    <source>
        <dbReference type="SAM" id="Phobius"/>
    </source>
</evidence>
<feature type="transmembrane region" description="Helical" evidence="7">
    <location>
        <begin position="249"/>
        <end position="274"/>
    </location>
</feature>
<evidence type="ECO:0000259" key="8">
    <source>
        <dbReference type="Pfam" id="PF20684"/>
    </source>
</evidence>
<dbReference type="InterPro" id="IPR049326">
    <property type="entry name" value="Rhodopsin_dom_fungi"/>
</dbReference>
<evidence type="ECO:0000313" key="10">
    <source>
        <dbReference type="Proteomes" id="UP000801428"/>
    </source>
</evidence>